<comment type="similarity">
    <text evidence="1 7">Belongs to the MPI phosphatase family.</text>
</comment>
<dbReference type="CDD" id="cd01530">
    <property type="entry name" value="Cdc25"/>
    <property type="match status" value="1"/>
</dbReference>
<feature type="domain" description="Rhodanese" evidence="9">
    <location>
        <begin position="426"/>
        <end position="533"/>
    </location>
</feature>
<proteinExistence type="inferred from homology"/>
<keyword evidence="11" id="KW-1185">Reference proteome</keyword>
<dbReference type="InterPro" id="IPR000751">
    <property type="entry name" value="MPI_Phosphatase"/>
</dbReference>
<dbReference type="PANTHER" id="PTHR10828:SF76">
    <property type="entry name" value="M-PHASE INDUCER PHOSPHATASE"/>
    <property type="match status" value="1"/>
</dbReference>
<feature type="compositionally biased region" description="Low complexity" evidence="8">
    <location>
        <begin position="307"/>
        <end position="318"/>
    </location>
</feature>
<gene>
    <name evidence="10" type="ORF">CCH79_00007816</name>
</gene>
<comment type="caution">
    <text evidence="10">The sequence shown here is derived from an EMBL/GenBank/DDBJ whole genome shotgun (WGS) entry which is preliminary data.</text>
</comment>
<dbReference type="InterPro" id="IPR036873">
    <property type="entry name" value="Rhodanese-like_dom_sf"/>
</dbReference>
<dbReference type="PRINTS" id="PR00716">
    <property type="entry name" value="MPIPHPHTASE"/>
</dbReference>
<dbReference type="Gene3D" id="3.40.250.10">
    <property type="entry name" value="Rhodanese-like domain"/>
    <property type="match status" value="1"/>
</dbReference>
<evidence type="ECO:0000259" key="9">
    <source>
        <dbReference type="PROSITE" id="PS50206"/>
    </source>
</evidence>
<dbReference type="SUPFAM" id="SSF52821">
    <property type="entry name" value="Rhodanese/Cell cycle control phosphatase"/>
    <property type="match status" value="1"/>
</dbReference>
<protein>
    <recommendedName>
        <fullName evidence="7">M-phase inducer phosphatase</fullName>
        <ecNumber evidence="7">3.1.3.48</ecNumber>
    </recommendedName>
</protein>
<evidence type="ECO:0000256" key="7">
    <source>
        <dbReference type="RuleBase" id="RU368028"/>
    </source>
</evidence>
<keyword evidence="4 7" id="KW-0378">Hydrolase</keyword>
<keyword evidence="3 7" id="KW-0498">Mitosis</keyword>
<organism evidence="10 11">
    <name type="scientific">Gambusia affinis</name>
    <name type="common">Western mosquitofish</name>
    <name type="synonym">Heterandria affinis</name>
    <dbReference type="NCBI Taxonomy" id="33528"/>
    <lineage>
        <taxon>Eukaryota</taxon>
        <taxon>Metazoa</taxon>
        <taxon>Chordata</taxon>
        <taxon>Craniata</taxon>
        <taxon>Vertebrata</taxon>
        <taxon>Euteleostomi</taxon>
        <taxon>Actinopterygii</taxon>
        <taxon>Neopterygii</taxon>
        <taxon>Teleostei</taxon>
        <taxon>Neoteleostei</taxon>
        <taxon>Acanthomorphata</taxon>
        <taxon>Ovalentaria</taxon>
        <taxon>Atherinomorphae</taxon>
        <taxon>Cyprinodontiformes</taxon>
        <taxon>Poeciliidae</taxon>
        <taxon>Poeciliinae</taxon>
        <taxon>Gambusia</taxon>
    </lineage>
</organism>
<evidence type="ECO:0000256" key="8">
    <source>
        <dbReference type="SAM" id="MobiDB-lite"/>
    </source>
</evidence>
<accession>A0A315W4C7</accession>
<dbReference type="GO" id="GO:0051301">
    <property type="term" value="P:cell division"/>
    <property type="evidence" value="ECO:0007669"/>
    <property type="project" value="UniProtKB-UniRule"/>
</dbReference>
<dbReference type="EMBL" id="NHOQ01000541">
    <property type="protein sequence ID" value="PWA29690.1"/>
    <property type="molecule type" value="Genomic_DNA"/>
</dbReference>
<keyword evidence="6 7" id="KW-0131">Cell cycle</keyword>
<sequence>MEPRFGSVSPQSVAFKSRPNGIPGLSSLNLPDVSGRSSHCRNLFSPGPATVLSPVTNLALDMNNLAGLGSQSDTPKRRKHAPLEKVPSFASDVSSDAGLGLDLPSPVDGEVEDTFEKAIQQSRRVFNEKVPIRRINSLPPQLLGFSPALKGQETDSNRYGIFGQQPQQMKPSVSQFDNKENMPEEFFEFKKPSKPASRCRGRSSNGGHLKDAFAARPSSAPALMLSSPPPIQQLEYDSSPVFLRHSSLTSSLNDDEDDGFLDVLDDNMADDSGMPTGMASLLTAPLVADSAGEDSPIVRCRPRNLFRSPSMPSPVSRPAVKRPDCPADENTPVRVKRRRSVAGTPFTELDQSPESPRTSCLLLQRSKSFCHAEIEKLLDKSDGSNELIGDFTKPFVLPTVDGKHQDLKYITSEMMVAALTGQFDHLVDQVIVIDCRYPYEFEGGHIKGALNLHQEDQVEDFLLKTPIVPSCPEKRVVIVFHCEFSSERGPRMCRFVRERDRAVNVYPNLHYPELYILKGGYKDFFPFFQTQCEPQSYRPMHHEDFKDDLRKFRLKSRTWAGERSKRDMKQEISSPYWSHHDPLSPLAVTELQLLAFASFGHGRRHLLLQALSEAVVEEEELAVRKQAAEQNVDPAALQQDLEENGCYDALGQQQVVVRLTDQREAQALDPQPQDTHFLRERVARSQTHHPAVCVLQDQSLLARRRVHRLPTAGLPRQGDGALDPP</sequence>
<evidence type="ECO:0000313" key="11">
    <source>
        <dbReference type="Proteomes" id="UP000250572"/>
    </source>
</evidence>
<feature type="region of interest" description="Disordered" evidence="8">
    <location>
        <begin position="1"/>
        <end position="21"/>
    </location>
</feature>
<dbReference type="STRING" id="33528.ENSGAFP00000026012"/>
<dbReference type="GO" id="GO:0000086">
    <property type="term" value="P:G2/M transition of mitotic cell cycle"/>
    <property type="evidence" value="ECO:0007669"/>
    <property type="project" value="TreeGrafter"/>
</dbReference>
<dbReference type="GO" id="GO:0010971">
    <property type="term" value="P:positive regulation of G2/M transition of mitotic cell cycle"/>
    <property type="evidence" value="ECO:0007669"/>
    <property type="project" value="TreeGrafter"/>
</dbReference>
<feature type="region of interest" description="Disordered" evidence="8">
    <location>
        <begin position="66"/>
        <end position="86"/>
    </location>
</feature>
<evidence type="ECO:0000256" key="3">
    <source>
        <dbReference type="ARBA" id="ARBA00022776"/>
    </source>
</evidence>
<dbReference type="AlphaFoldDB" id="A0A315W4C7"/>
<feature type="region of interest" description="Disordered" evidence="8">
    <location>
        <begin position="303"/>
        <end position="331"/>
    </location>
</feature>
<evidence type="ECO:0000256" key="5">
    <source>
        <dbReference type="ARBA" id="ARBA00022912"/>
    </source>
</evidence>
<dbReference type="GO" id="GO:0005737">
    <property type="term" value="C:cytoplasm"/>
    <property type="evidence" value="ECO:0007669"/>
    <property type="project" value="TreeGrafter"/>
</dbReference>
<dbReference type="FunFam" id="3.40.250.10:FF:000004">
    <property type="entry name" value="M-phase inducer phosphatase 1 isoform X1"/>
    <property type="match status" value="1"/>
</dbReference>
<dbReference type="Pfam" id="PF00581">
    <property type="entry name" value="Rhodanese"/>
    <property type="match status" value="1"/>
</dbReference>
<evidence type="ECO:0000256" key="4">
    <source>
        <dbReference type="ARBA" id="ARBA00022801"/>
    </source>
</evidence>
<comment type="function">
    <text evidence="7">Tyrosine protein phosphatase which functions as a dosage-dependent inducer of mitotic progression.</text>
</comment>
<evidence type="ECO:0000256" key="1">
    <source>
        <dbReference type="ARBA" id="ARBA00011065"/>
    </source>
</evidence>
<dbReference type="EC" id="3.1.3.48" evidence="7"/>
<dbReference type="InterPro" id="IPR001763">
    <property type="entry name" value="Rhodanese-like_dom"/>
</dbReference>
<dbReference type="PANTHER" id="PTHR10828">
    <property type="entry name" value="M-PHASE INDUCER PHOSPHATASE DUAL SPECIFICITY PHOSPHATASE CDC25"/>
    <property type="match status" value="1"/>
</dbReference>
<evidence type="ECO:0000313" key="10">
    <source>
        <dbReference type="EMBL" id="PWA29690.1"/>
    </source>
</evidence>
<dbReference type="GO" id="GO:0004725">
    <property type="term" value="F:protein tyrosine phosphatase activity"/>
    <property type="evidence" value="ECO:0007669"/>
    <property type="project" value="UniProtKB-UniRule"/>
</dbReference>
<keyword evidence="5 7" id="KW-0904">Protein phosphatase</keyword>
<evidence type="ECO:0000256" key="6">
    <source>
        <dbReference type="ARBA" id="ARBA00023306"/>
    </source>
</evidence>
<name>A0A315W4C7_GAMAF</name>
<feature type="non-terminal residue" evidence="10">
    <location>
        <position position="725"/>
    </location>
</feature>
<reference evidence="10 11" key="1">
    <citation type="journal article" date="2018" name="G3 (Bethesda)">
        <title>A High-Quality Reference Genome for the Invasive Mosquitofish Gambusia affinis Using a Chicago Library.</title>
        <authorList>
            <person name="Hoffberg S.L."/>
            <person name="Troendle N.J."/>
            <person name="Glenn T.C."/>
            <person name="Mahmud O."/>
            <person name="Louha S."/>
            <person name="Chalopin D."/>
            <person name="Bennetzen J.L."/>
            <person name="Mauricio R."/>
        </authorList>
    </citation>
    <scope>NUCLEOTIDE SEQUENCE [LARGE SCALE GENOMIC DNA]</scope>
    <source>
        <strain evidence="10">NE01/NJP1002.9</strain>
        <tissue evidence="10">Muscle</tissue>
    </source>
</reference>
<dbReference type="Pfam" id="PF06617">
    <property type="entry name" value="M-inducer_phosp"/>
    <property type="match status" value="1"/>
</dbReference>
<comment type="catalytic activity">
    <reaction evidence="7">
        <text>O-phospho-L-tyrosyl-[protein] + H2O = L-tyrosyl-[protein] + phosphate</text>
        <dbReference type="Rhea" id="RHEA:10684"/>
        <dbReference type="Rhea" id="RHEA-COMP:10136"/>
        <dbReference type="Rhea" id="RHEA-COMP:20101"/>
        <dbReference type="ChEBI" id="CHEBI:15377"/>
        <dbReference type="ChEBI" id="CHEBI:43474"/>
        <dbReference type="ChEBI" id="CHEBI:46858"/>
        <dbReference type="ChEBI" id="CHEBI:61978"/>
        <dbReference type="EC" id="3.1.3.48"/>
    </reaction>
</comment>
<dbReference type="Proteomes" id="UP000250572">
    <property type="component" value="Unassembled WGS sequence"/>
</dbReference>
<evidence type="ECO:0000256" key="2">
    <source>
        <dbReference type="ARBA" id="ARBA00022618"/>
    </source>
</evidence>
<keyword evidence="2 7" id="KW-0132">Cell division</keyword>
<dbReference type="SMART" id="SM00450">
    <property type="entry name" value="RHOD"/>
    <property type="match status" value="1"/>
</dbReference>
<dbReference type="PROSITE" id="PS50206">
    <property type="entry name" value="RHODANESE_3"/>
    <property type="match status" value="1"/>
</dbReference>
<dbReference type="GO" id="GO:0110032">
    <property type="term" value="P:positive regulation of G2/MI transition of meiotic cell cycle"/>
    <property type="evidence" value="ECO:0007669"/>
    <property type="project" value="TreeGrafter"/>
</dbReference>
<dbReference type="GO" id="GO:0005634">
    <property type="term" value="C:nucleus"/>
    <property type="evidence" value="ECO:0007669"/>
    <property type="project" value="TreeGrafter"/>
</dbReference>